<proteinExistence type="predicted"/>
<dbReference type="HOGENOM" id="CLU_3359554_0_0_1"/>
<evidence type="ECO:0000313" key="1">
    <source>
        <dbReference type="EMBL" id="CCD47510.1"/>
    </source>
</evidence>
<dbReference type="Proteomes" id="UP000008177">
    <property type="component" value="Unplaced contigs"/>
</dbReference>
<reference evidence="2" key="1">
    <citation type="journal article" date="2011" name="PLoS Genet.">
        <title>Genomic analysis of the necrotrophic fungal pathogens Sclerotinia sclerotiorum and Botrytis cinerea.</title>
        <authorList>
            <person name="Amselem J."/>
            <person name="Cuomo C.A."/>
            <person name="van Kan J.A."/>
            <person name="Viaud M."/>
            <person name="Benito E.P."/>
            <person name="Couloux A."/>
            <person name="Coutinho P.M."/>
            <person name="de Vries R.P."/>
            <person name="Dyer P.S."/>
            <person name="Fillinger S."/>
            <person name="Fournier E."/>
            <person name="Gout L."/>
            <person name="Hahn M."/>
            <person name="Kohn L."/>
            <person name="Lapalu N."/>
            <person name="Plummer K.M."/>
            <person name="Pradier J.M."/>
            <person name="Quevillon E."/>
            <person name="Sharon A."/>
            <person name="Simon A."/>
            <person name="ten Have A."/>
            <person name="Tudzynski B."/>
            <person name="Tudzynski P."/>
            <person name="Wincker P."/>
            <person name="Andrew M."/>
            <person name="Anthouard V."/>
            <person name="Beever R.E."/>
            <person name="Beffa R."/>
            <person name="Benoit I."/>
            <person name="Bouzid O."/>
            <person name="Brault B."/>
            <person name="Chen Z."/>
            <person name="Choquer M."/>
            <person name="Collemare J."/>
            <person name="Cotton P."/>
            <person name="Danchin E.G."/>
            <person name="Da Silva C."/>
            <person name="Gautier A."/>
            <person name="Giraud C."/>
            <person name="Giraud T."/>
            <person name="Gonzalez C."/>
            <person name="Grossetete S."/>
            <person name="Guldener U."/>
            <person name="Henrissat B."/>
            <person name="Howlett B.J."/>
            <person name="Kodira C."/>
            <person name="Kretschmer M."/>
            <person name="Lappartient A."/>
            <person name="Leroch M."/>
            <person name="Levis C."/>
            <person name="Mauceli E."/>
            <person name="Neuveglise C."/>
            <person name="Oeser B."/>
            <person name="Pearson M."/>
            <person name="Poulain J."/>
            <person name="Poussereau N."/>
            <person name="Quesneville H."/>
            <person name="Rascle C."/>
            <person name="Schumacher J."/>
            <person name="Segurens B."/>
            <person name="Sexton A."/>
            <person name="Silva E."/>
            <person name="Sirven C."/>
            <person name="Soanes D.M."/>
            <person name="Talbot N.J."/>
            <person name="Templeton M."/>
            <person name="Yandava C."/>
            <person name="Yarden O."/>
            <person name="Zeng Q."/>
            <person name="Rollins J.A."/>
            <person name="Lebrun M.H."/>
            <person name="Dickman M."/>
        </authorList>
    </citation>
    <scope>NUCLEOTIDE SEQUENCE [LARGE SCALE GENOMIC DNA]</scope>
    <source>
        <strain evidence="2">T4</strain>
    </source>
</reference>
<evidence type="ECO:0000313" key="2">
    <source>
        <dbReference type="Proteomes" id="UP000008177"/>
    </source>
</evidence>
<dbReference type="EMBL" id="FQ790286">
    <property type="protein sequence ID" value="CCD47510.1"/>
    <property type="molecule type" value="Genomic_DNA"/>
</dbReference>
<gene>
    <name evidence="1" type="ORF">BofuT4_uP006690.1</name>
</gene>
<name>G2Y4C0_BOTF4</name>
<accession>G2Y4C0</accession>
<organism evidence="1 2">
    <name type="scientific">Botryotinia fuckeliana (strain T4)</name>
    <name type="common">Noble rot fungus</name>
    <name type="synonym">Botrytis cinerea</name>
    <dbReference type="NCBI Taxonomy" id="999810"/>
    <lineage>
        <taxon>Eukaryota</taxon>
        <taxon>Fungi</taxon>
        <taxon>Dikarya</taxon>
        <taxon>Ascomycota</taxon>
        <taxon>Pezizomycotina</taxon>
        <taxon>Leotiomycetes</taxon>
        <taxon>Helotiales</taxon>
        <taxon>Sclerotiniaceae</taxon>
        <taxon>Botrytis</taxon>
    </lineage>
</organism>
<protein>
    <submittedName>
        <fullName evidence="1">Uncharacterized protein</fullName>
    </submittedName>
</protein>
<dbReference type="AlphaFoldDB" id="G2Y4C0"/>
<sequence length="36" mass="4071">MLESRKDHGPLGPRFVEAVRSSYMCDDSSNSAESRR</sequence>
<dbReference type="InParanoid" id="G2Y4C0"/>